<organism evidence="3 5">
    <name type="scientific">Blastocystis sp. subtype 1 (strain ATCC 50177 / NandII)</name>
    <dbReference type="NCBI Taxonomy" id="478820"/>
    <lineage>
        <taxon>Eukaryota</taxon>
        <taxon>Sar</taxon>
        <taxon>Stramenopiles</taxon>
        <taxon>Bigyra</taxon>
        <taxon>Opalozoa</taxon>
        <taxon>Opalinata</taxon>
        <taxon>Blastocystidae</taxon>
        <taxon>Blastocystis</taxon>
    </lineage>
</organism>
<comment type="caution">
    <text evidence="3">The sequence shown here is derived from an EMBL/GenBank/DDBJ whole genome shotgun (WGS) entry which is preliminary data.</text>
</comment>
<dbReference type="Proteomes" id="UP000078348">
    <property type="component" value="Unassembled WGS sequence"/>
</dbReference>
<dbReference type="EMBL" id="LXWW01000106">
    <property type="protein sequence ID" value="OAO15998.1"/>
    <property type="molecule type" value="Genomic_DNA"/>
</dbReference>
<evidence type="ECO:0000313" key="3">
    <source>
        <dbReference type="EMBL" id="OAO15998.1"/>
    </source>
</evidence>
<dbReference type="GO" id="GO:0042147">
    <property type="term" value="P:retrograde transport, endosome to Golgi"/>
    <property type="evidence" value="ECO:0007669"/>
    <property type="project" value="InterPro"/>
</dbReference>
<keyword evidence="5" id="KW-1185">Reference proteome</keyword>
<dbReference type="GO" id="GO:0005802">
    <property type="term" value="C:trans-Golgi network"/>
    <property type="evidence" value="ECO:0007669"/>
    <property type="project" value="TreeGrafter"/>
</dbReference>
<dbReference type="GO" id="GO:0099041">
    <property type="term" value="P:vesicle tethering to Golgi"/>
    <property type="evidence" value="ECO:0007669"/>
    <property type="project" value="TreeGrafter"/>
</dbReference>
<proteinExistence type="predicted"/>
<evidence type="ECO:0000313" key="5">
    <source>
        <dbReference type="Proteomes" id="UP000078348"/>
    </source>
</evidence>
<feature type="compositionally biased region" description="Basic and acidic residues" evidence="1">
    <location>
        <begin position="50"/>
        <end position="63"/>
    </location>
</feature>
<sequence>MSNFFVVDDSDENDGWDPNLTNPQEQPTSLPATEPTVQPDAGKETAPIMESEKKENRFEKFLDGVDDDSSDSDSDLEEVMHGISGELHKEYESALNQLNKEKEPDPSYWNDPIPSDPAAAMALLQKELARQNPNVEFVRKVLRATDYKLSRELRSRAYAVLLGVDSDVVQQLADNNWTVKSMNDSIIEDYIHNVYTRFADSRSNEASVTEQVMWVVHGVIVNTSAPYSHFITTLALLLISRFGFGREFTLLFILSMFETSFLPKKEIEPISATPKNTSIPAALQINPRTDAILNQKREITDEVRLPLFSLSRGKSVLRLHSLFHLLVRFHLPTLCAHLDKVTSDWWCPYSYPIEKQDDFITNTVPAPNPYQTGTEREGIVPSSWLLACFMNTDIYNDSDLWSSTITEQLLDRLVVEGNSAFCLFFLLSLLKSKSAELLSISEPLVLADRLLSCPWSVLEKDMPALLRDAVTLMNETPTSTLYALYGLLSQCSSGLLPVAVQGSPELWTIRMTEFYSCFNPAKLGRIPSLLEQWEGKEDVFEKACLKNYGVDRVLSRDIYYPAYATMAREVKLEENRVLSVGASDVLSGLFQNKPSECFVIDLRDDEEMKSGSIPMEMNVAGSVWKKELMLEGVLRYLEEIKGQKDMVLMSMGHPSINLREDEEVDNALSVLLQQDYPRVCTLSGGFFALHEYIRRVNQTEWLIDHTPDACAVCKHYLFSDTLQKAVEASSEMASKTAAKAKEGFAKAKEGLQKTWAEQKAKSKKPNSFFSKALKWTKNLAADIQSEMEKPAEEVKEEKPEEVKEEVKEVKPEKELKEEERKEEEEEKEEVKKEEEPLEEASTQINISELMKGDLVNRKALSTANTKAYSVDEIKTSSGLDGGKEYQIVCGENKLFITKAIGASKCSIVDSSTIESLSKMTKKKDDPRVVTLTFDNGDNHLIVWRVCLPESLQLCNDVTEMLSKLD</sequence>
<accession>A0A196SG58</accession>
<dbReference type="GO" id="GO:0005829">
    <property type="term" value="C:cytosol"/>
    <property type="evidence" value="ECO:0007669"/>
    <property type="project" value="GOC"/>
</dbReference>
<dbReference type="OrthoDB" id="233037at2759"/>
<gene>
    <name evidence="4" type="ORF">AV274_1550</name>
    <name evidence="3" type="ORF">AV274_2314</name>
</gene>
<dbReference type="STRING" id="478820.A0A196SG58"/>
<protein>
    <recommendedName>
        <fullName evidence="2">Rhodanese domain-containing protein</fullName>
    </recommendedName>
</protein>
<feature type="compositionally biased region" description="Acidic residues" evidence="1">
    <location>
        <begin position="64"/>
        <end position="76"/>
    </location>
</feature>
<dbReference type="PANTHER" id="PTHR13297:SF5">
    <property type="entry name" value="TBC1 DOMAIN FAMILY MEMBER 23"/>
    <property type="match status" value="1"/>
</dbReference>
<dbReference type="PROSITE" id="PS50206">
    <property type="entry name" value="RHODANESE_3"/>
    <property type="match status" value="1"/>
</dbReference>
<dbReference type="AlphaFoldDB" id="A0A196SG58"/>
<feature type="compositionally biased region" description="Basic and acidic residues" evidence="1">
    <location>
        <begin position="787"/>
        <end position="819"/>
    </location>
</feature>
<evidence type="ECO:0000259" key="2">
    <source>
        <dbReference type="PROSITE" id="PS50206"/>
    </source>
</evidence>
<feature type="region of interest" description="Disordered" evidence="1">
    <location>
        <begin position="1"/>
        <end position="76"/>
    </location>
</feature>
<feature type="domain" description="Rhodanese" evidence="2">
    <location>
        <begin position="667"/>
        <end position="698"/>
    </location>
</feature>
<dbReference type="InterPro" id="IPR039755">
    <property type="entry name" value="TBC1D23"/>
</dbReference>
<dbReference type="EMBL" id="LXWW01000065">
    <property type="protein sequence ID" value="OAO16709.1"/>
    <property type="molecule type" value="Genomic_DNA"/>
</dbReference>
<name>A0A196SG58_BLAHN</name>
<feature type="compositionally biased region" description="Polar residues" evidence="1">
    <location>
        <begin position="19"/>
        <end position="31"/>
    </location>
</feature>
<evidence type="ECO:0000313" key="4">
    <source>
        <dbReference type="EMBL" id="OAO16709.1"/>
    </source>
</evidence>
<dbReference type="InterPro" id="IPR001763">
    <property type="entry name" value="Rhodanese-like_dom"/>
</dbReference>
<reference evidence="3 5" key="1">
    <citation type="submission" date="2016-05" db="EMBL/GenBank/DDBJ databases">
        <title>Nuclear genome of Blastocystis sp. subtype 1 NandII.</title>
        <authorList>
            <person name="Gentekaki E."/>
            <person name="Curtis B."/>
            <person name="Stairs C."/>
            <person name="Eme L."/>
            <person name="Herman E."/>
            <person name="Klimes V."/>
            <person name="Arias M.C."/>
            <person name="Elias M."/>
            <person name="Hilliou F."/>
            <person name="Klute M."/>
            <person name="Malik S.-B."/>
            <person name="Pightling A."/>
            <person name="Rachubinski R."/>
            <person name="Salas D."/>
            <person name="Schlacht A."/>
            <person name="Suga H."/>
            <person name="Archibald J."/>
            <person name="Ball S.G."/>
            <person name="Clark G."/>
            <person name="Dacks J."/>
            <person name="Van Der Giezen M."/>
            <person name="Tsaousis A."/>
            <person name="Roger A."/>
        </authorList>
    </citation>
    <scope>NUCLEOTIDE SEQUENCE [LARGE SCALE GENOMIC DNA]</scope>
    <source>
        <strain evidence="5">ATCC 50177 / NandII</strain>
        <strain evidence="3">NandII</strain>
    </source>
</reference>
<evidence type="ECO:0000256" key="1">
    <source>
        <dbReference type="SAM" id="MobiDB-lite"/>
    </source>
</evidence>
<feature type="region of interest" description="Disordered" evidence="1">
    <location>
        <begin position="787"/>
        <end position="841"/>
    </location>
</feature>
<dbReference type="PANTHER" id="PTHR13297">
    <property type="entry name" value="TBC1 DOMAIN FAMILY MEMBER 23-RELATED"/>
    <property type="match status" value="1"/>
</dbReference>